<feature type="transmembrane region" description="Helical" evidence="2">
    <location>
        <begin position="286"/>
        <end position="305"/>
    </location>
</feature>
<dbReference type="PANTHER" id="PTHR13800:SF12">
    <property type="entry name" value="TRANSIENT RECEPTOR POTENTIAL CATION CHANNEL SUBFAMILY M MEMBER-LIKE 2"/>
    <property type="match status" value="1"/>
</dbReference>
<feature type="compositionally biased region" description="Basic residues" evidence="1">
    <location>
        <begin position="54"/>
        <end position="69"/>
    </location>
</feature>
<gene>
    <name evidence="3" type="ORF">EB796_012492</name>
</gene>
<reference evidence="3" key="1">
    <citation type="submission" date="2020-06" db="EMBL/GenBank/DDBJ databases">
        <title>Draft genome of Bugula neritina, a colonial animal packing powerful symbionts and potential medicines.</title>
        <authorList>
            <person name="Rayko M."/>
        </authorList>
    </citation>
    <scope>NUCLEOTIDE SEQUENCE [LARGE SCALE GENOMIC DNA]</scope>
    <source>
        <strain evidence="3">Kwan_BN1</strain>
    </source>
</reference>
<dbReference type="AlphaFoldDB" id="A0A7J7JTI8"/>
<evidence type="ECO:0000256" key="1">
    <source>
        <dbReference type="SAM" id="MobiDB-lite"/>
    </source>
</evidence>
<dbReference type="EMBL" id="VXIV02001846">
    <property type="protein sequence ID" value="KAF6029213.1"/>
    <property type="molecule type" value="Genomic_DNA"/>
</dbReference>
<feature type="region of interest" description="Disordered" evidence="1">
    <location>
        <begin position="310"/>
        <end position="330"/>
    </location>
</feature>
<evidence type="ECO:0000256" key="2">
    <source>
        <dbReference type="SAM" id="Phobius"/>
    </source>
</evidence>
<keyword evidence="2" id="KW-0472">Membrane</keyword>
<sequence>MSEDDVDLNGTYTVRQGLPPLIADSRHRESTDHVITMPLTPRDNSETAQSEKPPKHKSERHKKKRKHSRDRSSRHADSVPFVDAESDSLGSPYRVVATSSAVDEQPPRAARSSKLEPILQEHPLISPPMERKVPTIENPPEVPLQTIRRRSVASRKGDDEIREAEISKMFRKKRKKRCEKERDIELIMAERDICNFINSNFHQTPDAEQTDIAGGRKNSLSVSPNQKDWKTTSAFGRINFRKDAKSTYEPPYIRLHKEDSKDALLELMSDHWKLPDPKLIVSIRSVWRIFLFAILPIMVPLLKFVRKKDTDPRMDERQSDPVDLADLTRNDDEDKSPVMLKPLINVKLKAQNEREISYFKAIYRAFRSPIVKCIHYSLVSERLEFSKDAETYLIG</sequence>
<proteinExistence type="predicted"/>
<keyword evidence="4" id="KW-1185">Reference proteome</keyword>
<dbReference type="Proteomes" id="UP000593567">
    <property type="component" value="Unassembled WGS sequence"/>
</dbReference>
<comment type="caution">
    <text evidence="3">The sequence shown here is derived from an EMBL/GenBank/DDBJ whole genome shotgun (WGS) entry which is preliminary data.</text>
</comment>
<evidence type="ECO:0000313" key="4">
    <source>
        <dbReference type="Proteomes" id="UP000593567"/>
    </source>
</evidence>
<keyword evidence="2" id="KW-1133">Transmembrane helix</keyword>
<name>A0A7J7JTI8_BUGNE</name>
<feature type="region of interest" description="Disordered" evidence="1">
    <location>
        <begin position="1"/>
        <end position="87"/>
    </location>
</feature>
<protein>
    <submittedName>
        <fullName evidence="3">Uncharacterized protein</fullName>
    </submittedName>
</protein>
<dbReference type="InterPro" id="IPR050927">
    <property type="entry name" value="TRPM"/>
</dbReference>
<dbReference type="GO" id="GO:0099604">
    <property type="term" value="F:ligand-gated calcium channel activity"/>
    <property type="evidence" value="ECO:0007669"/>
    <property type="project" value="TreeGrafter"/>
</dbReference>
<keyword evidence="2" id="KW-0812">Transmembrane</keyword>
<organism evidence="3 4">
    <name type="scientific">Bugula neritina</name>
    <name type="common">Brown bryozoan</name>
    <name type="synonym">Sertularia neritina</name>
    <dbReference type="NCBI Taxonomy" id="10212"/>
    <lineage>
        <taxon>Eukaryota</taxon>
        <taxon>Metazoa</taxon>
        <taxon>Spiralia</taxon>
        <taxon>Lophotrochozoa</taxon>
        <taxon>Bryozoa</taxon>
        <taxon>Gymnolaemata</taxon>
        <taxon>Cheilostomatida</taxon>
        <taxon>Flustrina</taxon>
        <taxon>Buguloidea</taxon>
        <taxon>Bugulidae</taxon>
        <taxon>Bugula</taxon>
    </lineage>
</organism>
<dbReference type="PANTHER" id="PTHR13800">
    <property type="entry name" value="TRANSIENT RECEPTOR POTENTIAL CATION CHANNEL, SUBFAMILY M, MEMBER 6"/>
    <property type="match status" value="1"/>
</dbReference>
<accession>A0A7J7JTI8</accession>
<dbReference type="GO" id="GO:0005886">
    <property type="term" value="C:plasma membrane"/>
    <property type="evidence" value="ECO:0007669"/>
    <property type="project" value="TreeGrafter"/>
</dbReference>
<evidence type="ECO:0000313" key="3">
    <source>
        <dbReference type="EMBL" id="KAF6029213.1"/>
    </source>
</evidence>
<feature type="region of interest" description="Disordered" evidence="1">
    <location>
        <begin position="205"/>
        <end position="225"/>
    </location>
</feature>